<keyword evidence="2" id="KW-0012">Acyltransferase</keyword>
<reference evidence="4 5" key="2">
    <citation type="journal article" date="2012" name="Stand. Genomic Sci.">
        <title>Complete genome sequence of the orange-red pigmented, radioresistant Deinococcus proteolyticus type strain (MRP(T)).</title>
        <authorList>
            <person name="Copeland A."/>
            <person name="Zeytun A."/>
            <person name="Yassawong M."/>
            <person name="Nolan M."/>
            <person name="Lucas S."/>
            <person name="Hammon N."/>
            <person name="Deshpande S."/>
            <person name="Cheng J.F."/>
            <person name="Han C."/>
            <person name="Tapia R."/>
            <person name="Goodwin L.A."/>
            <person name="Pitluck S."/>
            <person name="Mavromatis K."/>
            <person name="Liolios K."/>
            <person name="Pagani I."/>
            <person name="Ivanova N."/>
            <person name="Mikhailova N."/>
            <person name="Pati A."/>
            <person name="Chen A."/>
            <person name="Palaniappan K."/>
            <person name="Land M."/>
            <person name="Hauser L."/>
            <person name="Jeffries C.D."/>
            <person name="Brambilla E.M."/>
            <person name="Rohde M."/>
            <person name="Sikorski J."/>
            <person name="Pukall R."/>
            <person name="Goker M."/>
            <person name="Detter J.C."/>
            <person name="Woyke T."/>
            <person name="Bristow J."/>
            <person name="Eisen J.A."/>
            <person name="Markowitz V."/>
            <person name="Hugenholtz P."/>
            <person name="Kyrpides N.C."/>
            <person name="Klenk H.P."/>
            <person name="Lapidus A."/>
        </authorList>
    </citation>
    <scope>NUCLEOTIDE SEQUENCE [LARGE SCALE GENOMIC DNA]</scope>
    <source>
        <strain evidence="5">ATCC 35074 / DSM 20540 / JCM 6276 / NBRC 101906 / NCIMB 13154 / VKM Ac-1939 / CCM 2703 / MRP</strain>
    </source>
</reference>
<dbReference type="InterPro" id="IPR000182">
    <property type="entry name" value="GNAT_dom"/>
</dbReference>
<dbReference type="InterPro" id="IPR050832">
    <property type="entry name" value="Bact_Acetyltransf"/>
</dbReference>
<evidence type="ECO:0000313" key="4">
    <source>
        <dbReference type="EMBL" id="ADY25892.1"/>
    </source>
</evidence>
<dbReference type="CDD" id="cd04301">
    <property type="entry name" value="NAT_SF"/>
    <property type="match status" value="1"/>
</dbReference>
<feature type="domain" description="N-acetyltransferase" evidence="3">
    <location>
        <begin position="23"/>
        <end position="171"/>
    </location>
</feature>
<evidence type="ECO:0000256" key="1">
    <source>
        <dbReference type="ARBA" id="ARBA00022679"/>
    </source>
</evidence>
<accession>F0RLQ3</accession>
<dbReference type="Proteomes" id="UP000007718">
    <property type="component" value="Chromosome"/>
</dbReference>
<dbReference type="SUPFAM" id="SSF55729">
    <property type="entry name" value="Acyl-CoA N-acyltransferases (Nat)"/>
    <property type="match status" value="1"/>
</dbReference>
<dbReference type="Gene3D" id="3.40.630.30">
    <property type="match status" value="1"/>
</dbReference>
<sequence>MTERFAAPPLASPLRWTSGDPAAAALVLQATARSVLERGHPELWPHETLTVAALAQDYPAEGWHIAWQGEQPVGCFVLMDPDPVFWAEKPAGEALYLHKLAVHPLAQGQELNRALLARAEQLTREADRRWLRLDTDVTRPKLQAIYTGFGFTAVDRQQVMGFEVFRYQKEV</sequence>
<gene>
    <name evidence="4" type="ordered locus">Deipr_0732</name>
</gene>
<dbReference type="eggNOG" id="COG0454">
    <property type="taxonomic scope" value="Bacteria"/>
</dbReference>
<name>F0RLQ3_DEIPM</name>
<dbReference type="Pfam" id="PF00583">
    <property type="entry name" value="Acetyltransf_1"/>
    <property type="match status" value="1"/>
</dbReference>
<dbReference type="PROSITE" id="PS51186">
    <property type="entry name" value="GNAT"/>
    <property type="match status" value="1"/>
</dbReference>
<dbReference type="AlphaFoldDB" id="F0RLQ3"/>
<dbReference type="InterPro" id="IPR016181">
    <property type="entry name" value="Acyl_CoA_acyltransferase"/>
</dbReference>
<dbReference type="EMBL" id="CP002536">
    <property type="protein sequence ID" value="ADY25892.1"/>
    <property type="molecule type" value="Genomic_DNA"/>
</dbReference>
<organism evidence="4 5">
    <name type="scientific">Deinococcus proteolyticus (strain ATCC 35074 / DSM 20540 / JCM 6276 / NBRC 101906 / NCIMB 13154 / VKM Ac-1939 / CCM 2703 / MRP)</name>
    <dbReference type="NCBI Taxonomy" id="693977"/>
    <lineage>
        <taxon>Bacteria</taxon>
        <taxon>Thermotogati</taxon>
        <taxon>Deinococcota</taxon>
        <taxon>Deinococci</taxon>
        <taxon>Deinococcales</taxon>
        <taxon>Deinococcaceae</taxon>
        <taxon>Deinococcus</taxon>
    </lineage>
</organism>
<dbReference type="STRING" id="693977.Deipr_0732"/>
<protein>
    <submittedName>
        <fullName evidence="4">GCN5-related N-acetyltransferase</fullName>
    </submittedName>
</protein>
<dbReference type="KEGG" id="dpt:Deipr_0732"/>
<evidence type="ECO:0000313" key="5">
    <source>
        <dbReference type="Proteomes" id="UP000007718"/>
    </source>
</evidence>
<dbReference type="HOGENOM" id="CLU_013985_13_3_0"/>
<dbReference type="GO" id="GO:0016747">
    <property type="term" value="F:acyltransferase activity, transferring groups other than amino-acyl groups"/>
    <property type="evidence" value="ECO:0007669"/>
    <property type="project" value="InterPro"/>
</dbReference>
<evidence type="ECO:0000256" key="2">
    <source>
        <dbReference type="ARBA" id="ARBA00023315"/>
    </source>
</evidence>
<keyword evidence="5" id="KW-1185">Reference proteome</keyword>
<dbReference type="OrthoDB" id="6382410at2"/>
<evidence type="ECO:0000259" key="3">
    <source>
        <dbReference type="PROSITE" id="PS51186"/>
    </source>
</evidence>
<reference evidence="5" key="1">
    <citation type="submission" date="2011-02" db="EMBL/GenBank/DDBJ databases">
        <title>The complete sequence of chromosome of Deinococcus proteolyticus DSM 20540.</title>
        <authorList>
            <consortium name="US DOE Joint Genome Institute (JGI-PGF)"/>
            <person name="Lucas S."/>
            <person name="Copeland A."/>
            <person name="Lapidus A."/>
            <person name="Bruce D."/>
            <person name="Goodwin L."/>
            <person name="Pitluck S."/>
            <person name="Kyrpides N."/>
            <person name="Mavromatis K."/>
            <person name="Pagani I."/>
            <person name="Ivanova N."/>
            <person name="Ovchinnikova G."/>
            <person name="Zeytun A."/>
            <person name="Detter J.C."/>
            <person name="Han C."/>
            <person name="Land M."/>
            <person name="Hauser L."/>
            <person name="Markowitz V."/>
            <person name="Cheng J.-F."/>
            <person name="Hugenholtz P."/>
            <person name="Woyke T."/>
            <person name="Wu D."/>
            <person name="Pukall R."/>
            <person name="Steenblock K."/>
            <person name="Brambilla E."/>
            <person name="Klenk H.-P."/>
            <person name="Eisen J.A."/>
        </authorList>
    </citation>
    <scope>NUCLEOTIDE SEQUENCE [LARGE SCALE GENOMIC DNA]</scope>
    <source>
        <strain evidence="5">ATCC 35074 / DSM 20540 / JCM 6276 / NBRC 101906 / NCIMB 13154 / VKM Ac-1939 / CCM 2703 / MRP</strain>
    </source>
</reference>
<proteinExistence type="predicted"/>
<dbReference type="RefSeq" id="WP_013614501.1">
    <property type="nucleotide sequence ID" value="NC_015161.1"/>
</dbReference>
<keyword evidence="1 4" id="KW-0808">Transferase</keyword>
<dbReference type="PANTHER" id="PTHR43877">
    <property type="entry name" value="AMINOALKYLPHOSPHONATE N-ACETYLTRANSFERASE-RELATED-RELATED"/>
    <property type="match status" value="1"/>
</dbReference>